<protein>
    <submittedName>
        <fullName evidence="1">Uncharacterized protein</fullName>
    </submittedName>
</protein>
<evidence type="ECO:0000313" key="2">
    <source>
        <dbReference type="Proteomes" id="UP000245444"/>
    </source>
</evidence>
<dbReference type="AlphaFoldDB" id="A0A2U8WPW8"/>
<dbReference type="Proteomes" id="UP000245444">
    <property type="component" value="Chromosome"/>
</dbReference>
<organism evidence="1 2">
    <name type="scientific">Methylobacterium terrae</name>
    <dbReference type="NCBI Taxonomy" id="2202827"/>
    <lineage>
        <taxon>Bacteria</taxon>
        <taxon>Pseudomonadati</taxon>
        <taxon>Pseudomonadota</taxon>
        <taxon>Alphaproteobacteria</taxon>
        <taxon>Hyphomicrobiales</taxon>
        <taxon>Methylobacteriaceae</taxon>
        <taxon>Methylobacterium</taxon>
    </lineage>
</organism>
<dbReference type="EMBL" id="CP029553">
    <property type="protein sequence ID" value="AWN47528.1"/>
    <property type="molecule type" value="Genomic_DNA"/>
</dbReference>
<dbReference type="KEGG" id="mtea:DK419_15435"/>
<sequence length="71" mass="8092">MDRVLFTFGYQGDLDAVMPHQKREVLFGRGELARGCLDALREATVPITNRQVAQAILPLLRHDARDRKLMT</sequence>
<dbReference type="OrthoDB" id="7999866at2"/>
<evidence type="ECO:0000313" key="1">
    <source>
        <dbReference type="EMBL" id="AWN47528.1"/>
    </source>
</evidence>
<proteinExistence type="predicted"/>
<accession>A0A2U8WPW8</accession>
<keyword evidence="2" id="KW-1185">Reference proteome</keyword>
<gene>
    <name evidence="1" type="ORF">DK419_15435</name>
</gene>
<name>A0A2U8WPW8_9HYPH</name>
<reference evidence="1 2" key="1">
    <citation type="submission" date="2018-05" db="EMBL/GenBank/DDBJ databases">
        <title>Complete Genome Sequence of Methylobacterium sp. 17Sr1-28.</title>
        <authorList>
            <person name="Srinivasan S."/>
        </authorList>
    </citation>
    <scope>NUCLEOTIDE SEQUENCE [LARGE SCALE GENOMIC DNA]</scope>
    <source>
        <strain evidence="1 2">17Sr1-28</strain>
    </source>
</reference>